<accession>A0ABD7YV89</accession>
<dbReference type="EMBL" id="CP114509">
    <property type="protein sequence ID" value="WHS17239.1"/>
    <property type="molecule type" value="Genomic_DNA"/>
</dbReference>
<sequence>MITNENMLNMLKELDREFPNGFGLREGLRIDAIDLKDNYDDDIDFDEELLDELRIYYKNKTILIKRYDRDNWEIEDEDYLKFEDFREIGKILSIVMKHISRIELD</sequence>
<organism evidence="1 2">
    <name type="scientific">Ligilactobacillus salivarius</name>
    <dbReference type="NCBI Taxonomy" id="1624"/>
    <lineage>
        <taxon>Bacteria</taxon>
        <taxon>Bacillati</taxon>
        <taxon>Bacillota</taxon>
        <taxon>Bacilli</taxon>
        <taxon>Lactobacillales</taxon>
        <taxon>Lactobacillaceae</taxon>
        <taxon>Ligilactobacillus</taxon>
    </lineage>
</organism>
<protein>
    <submittedName>
        <fullName evidence="1">Uncharacterized protein</fullName>
    </submittedName>
</protein>
<proteinExistence type="predicted"/>
<gene>
    <name evidence="1" type="ORF">O2U02_07075</name>
</gene>
<reference evidence="1 2" key="1">
    <citation type="submission" date="2022-12" db="EMBL/GenBank/DDBJ databases">
        <title>Assessment of beneficial effects and identification of host adaptation-associated genes of Ligilactobacillus salivarius isolated from Meles meles.</title>
        <authorList>
            <person name="Wang Y."/>
        </authorList>
    </citation>
    <scope>NUCLEOTIDE SEQUENCE [LARGE SCALE GENOMIC DNA]</scope>
    <source>
        <strain evidence="1 2">S35</strain>
    </source>
</reference>
<dbReference type="AlphaFoldDB" id="A0ABD7YV89"/>
<evidence type="ECO:0000313" key="2">
    <source>
        <dbReference type="Proteomes" id="UP001224533"/>
    </source>
</evidence>
<name>A0ABD7YV89_9LACO</name>
<dbReference type="RefSeq" id="WP_283473514.1">
    <property type="nucleotide sequence ID" value="NZ_CP114501.1"/>
</dbReference>
<evidence type="ECO:0000313" key="1">
    <source>
        <dbReference type="EMBL" id="WHS17239.1"/>
    </source>
</evidence>
<dbReference type="Proteomes" id="UP001224533">
    <property type="component" value="Chromosome"/>
</dbReference>